<evidence type="ECO:0000313" key="2">
    <source>
        <dbReference type="EMBL" id="MFC4754086.1"/>
    </source>
</evidence>
<dbReference type="EMBL" id="JBHSHP010000009">
    <property type="protein sequence ID" value="MFC4754086.1"/>
    <property type="molecule type" value="Genomic_DNA"/>
</dbReference>
<feature type="chain" id="PRO_5046124400" evidence="1">
    <location>
        <begin position="16"/>
        <end position="187"/>
    </location>
</feature>
<name>A0ABV9PRM5_9ACTN</name>
<keyword evidence="3" id="KW-1185">Reference proteome</keyword>
<evidence type="ECO:0000256" key="1">
    <source>
        <dbReference type="SAM" id="SignalP"/>
    </source>
</evidence>
<dbReference type="InterPro" id="IPR024520">
    <property type="entry name" value="DUF3558"/>
</dbReference>
<evidence type="ECO:0000313" key="3">
    <source>
        <dbReference type="Proteomes" id="UP001595836"/>
    </source>
</evidence>
<dbReference type="Pfam" id="PF12079">
    <property type="entry name" value="DUF3558"/>
    <property type="match status" value="1"/>
</dbReference>
<dbReference type="Proteomes" id="UP001595836">
    <property type="component" value="Unassembled WGS sequence"/>
</dbReference>
<organism evidence="2 3">
    <name type="scientific">Dietzia aurantiaca</name>
    <dbReference type="NCBI Taxonomy" id="983873"/>
    <lineage>
        <taxon>Bacteria</taxon>
        <taxon>Bacillati</taxon>
        <taxon>Actinomycetota</taxon>
        <taxon>Actinomycetes</taxon>
        <taxon>Mycobacteriales</taxon>
        <taxon>Dietziaceae</taxon>
        <taxon>Dietzia</taxon>
    </lineage>
</organism>
<gene>
    <name evidence="2" type="ORF">ACFO7U_04720</name>
</gene>
<proteinExistence type="predicted"/>
<accession>A0ABV9PRM5</accession>
<feature type="signal peptide" evidence="1">
    <location>
        <begin position="1"/>
        <end position="15"/>
    </location>
</feature>
<comment type="caution">
    <text evidence="2">The sequence shown here is derived from an EMBL/GenBank/DDBJ whole genome shotgun (WGS) entry which is preliminary data.</text>
</comment>
<protein>
    <submittedName>
        <fullName evidence="2">DUF3558 family protein</fullName>
    </submittedName>
</protein>
<reference evidence="3" key="1">
    <citation type="journal article" date="2019" name="Int. J. Syst. Evol. Microbiol.">
        <title>The Global Catalogue of Microorganisms (GCM) 10K type strain sequencing project: providing services to taxonomists for standard genome sequencing and annotation.</title>
        <authorList>
            <consortium name="The Broad Institute Genomics Platform"/>
            <consortium name="The Broad Institute Genome Sequencing Center for Infectious Disease"/>
            <person name="Wu L."/>
            <person name="Ma J."/>
        </authorList>
    </citation>
    <scope>NUCLEOTIDE SEQUENCE [LARGE SCALE GENOMIC DNA]</scope>
    <source>
        <strain evidence="3">JCM 11882</strain>
    </source>
</reference>
<sequence length="187" mass="20417">MLVAAVMVLSGCASATEDVTTTSPSPETPVNPWDLPLEERPDLFDPCAEIPVEAVEEGVGLPLEVVEQFQNYKPGELISCGWKTDEVHVSLLSTWKSREEFLADSTVSVIDADSNATGRPSLRMQEAADSTNMGCLHLFFTEVGAVMYKMSLVTSLEQFKGERFVDSCDALDQAIKPVISRLPQGDF</sequence>
<keyword evidence="1" id="KW-0732">Signal</keyword>
<dbReference type="RefSeq" id="WP_344988895.1">
    <property type="nucleotide sequence ID" value="NZ_BAABCD010000006.1"/>
</dbReference>